<organism evidence="2 3">
    <name type="scientific">Gemelliphila asaccharolytica</name>
    <dbReference type="NCBI Taxonomy" id="502393"/>
    <lineage>
        <taxon>Bacteria</taxon>
        <taxon>Bacillati</taxon>
        <taxon>Bacillota</taxon>
        <taxon>Bacilli</taxon>
        <taxon>Bacillales</taxon>
        <taxon>Gemellaceae</taxon>
        <taxon>Gemelliphila</taxon>
    </lineage>
</organism>
<comment type="caution">
    <text evidence="2">The sequence shown here is derived from an EMBL/GenBank/DDBJ whole genome shotgun (WGS) entry which is preliminary data.</text>
</comment>
<proteinExistence type="predicted"/>
<dbReference type="InterPro" id="IPR036866">
    <property type="entry name" value="RibonucZ/Hydroxyglut_hydro"/>
</dbReference>
<evidence type="ECO:0000259" key="1">
    <source>
        <dbReference type="SMART" id="SM00849"/>
    </source>
</evidence>
<keyword evidence="3" id="KW-1185">Reference proteome</keyword>
<evidence type="ECO:0000313" key="3">
    <source>
        <dbReference type="Proteomes" id="UP000070467"/>
    </source>
</evidence>
<dbReference type="SUPFAM" id="SSF56281">
    <property type="entry name" value="Metallo-hydrolase/oxidoreductase"/>
    <property type="match status" value="1"/>
</dbReference>
<protein>
    <submittedName>
        <fullName evidence="2">Metallo-beta-lactamase domain protein</fullName>
    </submittedName>
</protein>
<dbReference type="Pfam" id="PF00753">
    <property type="entry name" value="Lactamase_B"/>
    <property type="match status" value="1"/>
</dbReference>
<accession>A0ABR5TLY4</accession>
<gene>
    <name evidence="2" type="ORF">HMPREF1871_00650</name>
</gene>
<evidence type="ECO:0000313" key="2">
    <source>
        <dbReference type="EMBL" id="KXB57984.1"/>
    </source>
</evidence>
<dbReference type="InterPro" id="IPR001279">
    <property type="entry name" value="Metallo-B-lactamas"/>
</dbReference>
<dbReference type="EMBL" id="LSDB01000023">
    <property type="protein sequence ID" value="KXB57984.1"/>
    <property type="molecule type" value="Genomic_DNA"/>
</dbReference>
<dbReference type="SMART" id="SM00849">
    <property type="entry name" value="Lactamase_B"/>
    <property type="match status" value="1"/>
</dbReference>
<dbReference type="PANTHER" id="PTHR42951">
    <property type="entry name" value="METALLO-BETA-LACTAMASE DOMAIN-CONTAINING"/>
    <property type="match status" value="1"/>
</dbReference>
<dbReference type="InterPro" id="IPR050855">
    <property type="entry name" value="NDM-1-like"/>
</dbReference>
<name>A0ABR5TLY4_9BACL</name>
<feature type="domain" description="Metallo-beta-lactamase" evidence="1">
    <location>
        <begin position="20"/>
        <end position="220"/>
    </location>
</feature>
<reference evidence="2 3" key="1">
    <citation type="submission" date="2016-01" db="EMBL/GenBank/DDBJ databases">
        <authorList>
            <person name="Mitreva M."/>
            <person name="Pepin K.H."/>
            <person name="Mihindukulasuriya K.A."/>
            <person name="Fulton R."/>
            <person name="Fronick C."/>
            <person name="O'Laughlin M."/>
            <person name="Miner T."/>
            <person name="Herter B."/>
            <person name="Rosa B.A."/>
            <person name="Cordes M."/>
            <person name="Tomlinson C."/>
            <person name="Wollam A."/>
            <person name="Palsikar V.B."/>
            <person name="Mardis E.R."/>
            <person name="Wilson R.K."/>
        </authorList>
    </citation>
    <scope>NUCLEOTIDE SEQUENCE [LARGE SCALE GENOMIC DNA]</scope>
    <source>
        <strain evidence="2 3">KA00071</strain>
    </source>
</reference>
<sequence>MLYKISDNLYYSKHRYMYLEPSIGYIKGKNYSITIDSGNCEEQVEKFYKDLKDNNLSAPSFTILTHYHWDHSFGASYMDTKLITSKATSNHLKSLKERDLKLDNIQNLVDEGIDIQFNIDMMKKVYHKSKNDIKIKLSDIVKECDFSLNLGGIIVDFYNNDNSHSDDSLLIYVRKDKILFIGDSHTKCYMTQPMSFNKKKLRDYIDFIYKIDFKYAIPGHGNIYSKSDLINELEIEYNKILEE</sequence>
<dbReference type="Gene3D" id="3.60.15.10">
    <property type="entry name" value="Ribonuclease Z/Hydroxyacylglutathione hydrolase-like"/>
    <property type="match status" value="1"/>
</dbReference>
<dbReference type="RefSeq" id="WP_066129983.1">
    <property type="nucleotide sequence ID" value="NZ_KQ959874.1"/>
</dbReference>
<dbReference type="Proteomes" id="UP000070467">
    <property type="component" value="Unassembled WGS sequence"/>
</dbReference>
<dbReference type="PANTHER" id="PTHR42951:SF4">
    <property type="entry name" value="ACYL-COENZYME A THIOESTERASE MBLAC2"/>
    <property type="match status" value="1"/>
</dbReference>